<accession>A0ABR7ZXX4</accession>
<name>A0ABR7ZXX4_9CYAN</name>
<feature type="domain" description="Putative restriction endonuclease" evidence="1">
    <location>
        <begin position="24"/>
        <end position="195"/>
    </location>
</feature>
<keyword evidence="3" id="KW-1185">Reference proteome</keyword>
<sequence>MTIAEVKPTSQSTNQAPVKKLTFAEFLEFSSDTEFLYELENGELIEMASESEINQRIAMFLVACFLQLGISYGRLRMKTEIAVHSRRVGVRVPDLVIFSEELEAAMQGATRSLVLMEMPPPLLVVEIVSPNQESRDYRYKRSEYAARGIMEYWIVDPIAQKLTILQWVEGFYDELVFTGEMAIASPLLGELDLTAAKLWQS</sequence>
<dbReference type="InterPro" id="IPR008538">
    <property type="entry name" value="Uma2"/>
</dbReference>
<dbReference type="InterPro" id="IPR012296">
    <property type="entry name" value="Nuclease_put_TT1808"/>
</dbReference>
<dbReference type="Pfam" id="PF05685">
    <property type="entry name" value="Uma2"/>
    <property type="match status" value="1"/>
</dbReference>
<keyword evidence="2" id="KW-0540">Nuclease</keyword>
<dbReference type="CDD" id="cd06260">
    <property type="entry name" value="DUF820-like"/>
    <property type="match status" value="1"/>
</dbReference>
<reference evidence="2 3" key="1">
    <citation type="journal article" date="2020" name="ISME J.">
        <title>Comparative genomics reveals insights into cyanobacterial evolution and habitat adaptation.</title>
        <authorList>
            <person name="Chen M.Y."/>
            <person name="Teng W.K."/>
            <person name="Zhao L."/>
            <person name="Hu C.X."/>
            <person name="Zhou Y.K."/>
            <person name="Han B.P."/>
            <person name="Song L.R."/>
            <person name="Shu W.S."/>
        </authorList>
    </citation>
    <scope>NUCLEOTIDE SEQUENCE [LARGE SCALE GENOMIC DNA]</scope>
    <source>
        <strain evidence="2 3">FACHB-723</strain>
    </source>
</reference>
<dbReference type="EMBL" id="JACJQB010000014">
    <property type="protein sequence ID" value="MBD2188325.1"/>
    <property type="molecule type" value="Genomic_DNA"/>
</dbReference>
<dbReference type="SUPFAM" id="SSF52980">
    <property type="entry name" value="Restriction endonuclease-like"/>
    <property type="match status" value="1"/>
</dbReference>
<organism evidence="2 3">
    <name type="scientific">Pseudanabaena mucicola FACHB-723</name>
    <dbReference type="NCBI Taxonomy" id="2692860"/>
    <lineage>
        <taxon>Bacteria</taxon>
        <taxon>Bacillati</taxon>
        <taxon>Cyanobacteriota</taxon>
        <taxon>Cyanophyceae</taxon>
        <taxon>Pseudanabaenales</taxon>
        <taxon>Pseudanabaenaceae</taxon>
        <taxon>Pseudanabaena</taxon>
    </lineage>
</organism>
<dbReference type="Proteomes" id="UP000642094">
    <property type="component" value="Unassembled WGS sequence"/>
</dbReference>
<dbReference type="InterPro" id="IPR011335">
    <property type="entry name" value="Restrct_endonuc-II-like"/>
</dbReference>
<dbReference type="GO" id="GO:0004519">
    <property type="term" value="F:endonuclease activity"/>
    <property type="evidence" value="ECO:0007669"/>
    <property type="project" value="UniProtKB-KW"/>
</dbReference>
<proteinExistence type="predicted"/>
<dbReference type="PANTHER" id="PTHR34107:SF2">
    <property type="entry name" value="SLL0888 PROTEIN"/>
    <property type="match status" value="1"/>
</dbReference>
<evidence type="ECO:0000259" key="1">
    <source>
        <dbReference type="Pfam" id="PF05685"/>
    </source>
</evidence>
<comment type="caution">
    <text evidence="2">The sequence shown here is derived from an EMBL/GenBank/DDBJ whole genome shotgun (WGS) entry which is preliminary data.</text>
</comment>
<gene>
    <name evidence="2" type="ORF">H6F41_09230</name>
</gene>
<keyword evidence="2" id="KW-0378">Hydrolase</keyword>
<keyword evidence="2" id="KW-0255">Endonuclease</keyword>
<protein>
    <submittedName>
        <fullName evidence="2">Uma2 family endonuclease</fullName>
    </submittedName>
</protein>
<evidence type="ECO:0000313" key="2">
    <source>
        <dbReference type="EMBL" id="MBD2188325.1"/>
    </source>
</evidence>
<dbReference type="PANTHER" id="PTHR34107">
    <property type="entry name" value="SLL0198 PROTEIN-RELATED"/>
    <property type="match status" value="1"/>
</dbReference>
<dbReference type="Gene3D" id="3.90.1570.10">
    <property type="entry name" value="tt1808, chain A"/>
    <property type="match status" value="1"/>
</dbReference>
<evidence type="ECO:0000313" key="3">
    <source>
        <dbReference type="Proteomes" id="UP000642094"/>
    </source>
</evidence>